<evidence type="ECO:0000313" key="11">
    <source>
        <dbReference type="EMBL" id="RAJ94600.1"/>
    </source>
</evidence>
<dbReference type="InterPro" id="IPR011324">
    <property type="entry name" value="Cytotoxic_necrot_fac-like_cat"/>
</dbReference>
<evidence type="ECO:0000313" key="12">
    <source>
        <dbReference type="EMBL" id="RUO19705.1"/>
    </source>
</evidence>
<dbReference type="EMBL" id="PIPK01000015">
    <property type="protein sequence ID" value="RUO19705.1"/>
    <property type="molecule type" value="Genomic_DNA"/>
</dbReference>
<dbReference type="GO" id="GO:0016787">
    <property type="term" value="F:hydrolase activity"/>
    <property type="evidence" value="ECO:0007669"/>
    <property type="project" value="UniProtKB-KW"/>
</dbReference>
<reference evidence="12 14" key="1">
    <citation type="journal article" date="2018" name="Front. Microbiol.">
        <title>Genome-Based Analysis Reveals the Taxonomy and Diversity of the Family Idiomarinaceae.</title>
        <authorList>
            <person name="Liu Y."/>
            <person name="Lai Q."/>
            <person name="Shao Z."/>
        </authorList>
    </citation>
    <scope>NUCLEOTIDE SEQUENCE [LARGE SCALE GENOMIC DNA]</scope>
    <source>
        <strain evidence="12 14">CF12-14</strain>
    </source>
</reference>
<dbReference type="OrthoDB" id="4279at2"/>
<evidence type="ECO:0000256" key="9">
    <source>
        <dbReference type="ARBA" id="ARBA00049893"/>
    </source>
</evidence>
<gene>
    <name evidence="11" type="ORF">B0I24_1143</name>
    <name evidence="12" type="ORF">CWE07_12560</name>
</gene>
<dbReference type="Gene3D" id="3.60.140.10">
    <property type="entry name" value="CNF1/YfiH-like putative cysteine hydrolases"/>
    <property type="match status" value="1"/>
</dbReference>
<accession>A0A327WRR1</accession>
<dbReference type="Proteomes" id="UP000249203">
    <property type="component" value="Unassembled WGS sequence"/>
</dbReference>
<dbReference type="EMBL" id="QLMD01000014">
    <property type="protein sequence ID" value="RAJ94600.1"/>
    <property type="molecule type" value="Genomic_DNA"/>
</dbReference>
<reference evidence="11 13" key="2">
    <citation type="submission" date="2018-06" db="EMBL/GenBank/DDBJ databases">
        <title>Genomic Encyclopedia of Type Strains, Phase III (KMG-III): the genomes of soil and plant-associated and newly described type strains.</title>
        <authorList>
            <person name="Whitman W."/>
        </authorList>
    </citation>
    <scope>NUCLEOTIDE SEQUENCE [LARGE SCALE GENOMIC DNA]</scope>
    <source>
        <strain evidence="11 13">CGMCC 1.15366</strain>
    </source>
</reference>
<comment type="catalytic activity">
    <reaction evidence="9">
        <text>S-methyl-5'-thioadenosine + phosphate = 5-(methylsulfanyl)-alpha-D-ribose 1-phosphate + adenine</text>
        <dbReference type="Rhea" id="RHEA:11852"/>
        <dbReference type="ChEBI" id="CHEBI:16708"/>
        <dbReference type="ChEBI" id="CHEBI:17509"/>
        <dbReference type="ChEBI" id="CHEBI:43474"/>
        <dbReference type="ChEBI" id="CHEBI:58533"/>
        <dbReference type="EC" id="2.4.2.28"/>
    </reaction>
    <physiologicalReaction direction="left-to-right" evidence="9">
        <dbReference type="Rhea" id="RHEA:11853"/>
    </physiologicalReaction>
</comment>
<evidence type="ECO:0000256" key="5">
    <source>
        <dbReference type="ARBA" id="ARBA00022801"/>
    </source>
</evidence>
<dbReference type="InterPro" id="IPR003730">
    <property type="entry name" value="Cu_polyphenol_OxRdtase"/>
</dbReference>
<evidence type="ECO:0000256" key="4">
    <source>
        <dbReference type="ARBA" id="ARBA00022723"/>
    </source>
</evidence>
<dbReference type="SUPFAM" id="SSF64438">
    <property type="entry name" value="CNF1/YfiH-like putative cysteine hydrolases"/>
    <property type="match status" value="1"/>
</dbReference>
<dbReference type="NCBIfam" id="TIGR00726">
    <property type="entry name" value="peptidoglycan editing factor PgeF"/>
    <property type="match status" value="1"/>
</dbReference>
<dbReference type="GO" id="GO:0017061">
    <property type="term" value="F:S-methyl-5-thioadenosine phosphorylase activity"/>
    <property type="evidence" value="ECO:0007669"/>
    <property type="project" value="UniProtKB-EC"/>
</dbReference>
<evidence type="ECO:0000313" key="14">
    <source>
        <dbReference type="Proteomes" id="UP000287865"/>
    </source>
</evidence>
<keyword evidence="3" id="KW-0808">Transferase</keyword>
<evidence type="ECO:0000256" key="7">
    <source>
        <dbReference type="ARBA" id="ARBA00047989"/>
    </source>
</evidence>
<comment type="catalytic activity">
    <reaction evidence="8">
        <text>adenosine + phosphate = alpha-D-ribose 1-phosphate + adenine</text>
        <dbReference type="Rhea" id="RHEA:27642"/>
        <dbReference type="ChEBI" id="CHEBI:16335"/>
        <dbReference type="ChEBI" id="CHEBI:16708"/>
        <dbReference type="ChEBI" id="CHEBI:43474"/>
        <dbReference type="ChEBI" id="CHEBI:57720"/>
        <dbReference type="EC" id="2.4.2.1"/>
    </reaction>
    <physiologicalReaction direction="left-to-right" evidence="8">
        <dbReference type="Rhea" id="RHEA:27643"/>
    </physiologicalReaction>
</comment>
<comment type="catalytic activity">
    <reaction evidence="7">
        <text>adenosine + H2O + H(+) = inosine + NH4(+)</text>
        <dbReference type="Rhea" id="RHEA:24408"/>
        <dbReference type="ChEBI" id="CHEBI:15377"/>
        <dbReference type="ChEBI" id="CHEBI:15378"/>
        <dbReference type="ChEBI" id="CHEBI:16335"/>
        <dbReference type="ChEBI" id="CHEBI:17596"/>
        <dbReference type="ChEBI" id="CHEBI:28938"/>
        <dbReference type="EC" id="3.5.4.4"/>
    </reaction>
    <physiologicalReaction direction="left-to-right" evidence="7">
        <dbReference type="Rhea" id="RHEA:24409"/>
    </physiologicalReaction>
</comment>
<evidence type="ECO:0000256" key="2">
    <source>
        <dbReference type="ARBA" id="ARBA00007353"/>
    </source>
</evidence>
<sequence>MISTLKPDWPVTDSVVAYTTTRTGGVSVAPYGQLNVATHVGDLPAAVQENRRRLMHQLALPNEPNWLSQTHSNGLVIIGEEGLQDVPDADAAYTQAAQQVIMIMTADCLPVFLATRDGSEVALVHAGWRGLANGIIARTLDAFDAPAEQICAWLGPAISQDAFEVGREVRDLLVQQDSQHQSAFKRVGAKYQTCLYTIARQQLDGLVGFIGGGDMCTYAQSSLFYSYRRDGVTGRMANLIYKV</sequence>
<dbReference type="CDD" id="cd16833">
    <property type="entry name" value="YfiH"/>
    <property type="match status" value="1"/>
</dbReference>
<comment type="catalytic activity">
    <reaction evidence="1">
        <text>inosine + phosphate = alpha-D-ribose 1-phosphate + hypoxanthine</text>
        <dbReference type="Rhea" id="RHEA:27646"/>
        <dbReference type="ChEBI" id="CHEBI:17368"/>
        <dbReference type="ChEBI" id="CHEBI:17596"/>
        <dbReference type="ChEBI" id="CHEBI:43474"/>
        <dbReference type="ChEBI" id="CHEBI:57720"/>
        <dbReference type="EC" id="2.4.2.1"/>
    </reaction>
    <physiologicalReaction direction="left-to-right" evidence="1">
        <dbReference type="Rhea" id="RHEA:27647"/>
    </physiologicalReaction>
</comment>
<evidence type="ECO:0000256" key="6">
    <source>
        <dbReference type="ARBA" id="ARBA00022833"/>
    </source>
</evidence>
<evidence type="ECO:0000256" key="3">
    <source>
        <dbReference type="ARBA" id="ARBA00022679"/>
    </source>
</evidence>
<keyword evidence="5" id="KW-0378">Hydrolase</keyword>
<keyword evidence="14" id="KW-1185">Reference proteome</keyword>
<evidence type="ECO:0000256" key="10">
    <source>
        <dbReference type="RuleBase" id="RU361274"/>
    </source>
</evidence>
<comment type="caution">
    <text evidence="11">The sequence shown here is derived from an EMBL/GenBank/DDBJ whole genome shotgun (WGS) entry which is preliminary data.</text>
</comment>
<proteinExistence type="inferred from homology"/>
<keyword evidence="4" id="KW-0479">Metal-binding</keyword>
<dbReference type="Proteomes" id="UP000287865">
    <property type="component" value="Unassembled WGS sequence"/>
</dbReference>
<dbReference type="PANTHER" id="PTHR30616:SF2">
    <property type="entry name" value="PURINE NUCLEOSIDE PHOSPHORYLASE LACC1"/>
    <property type="match status" value="1"/>
</dbReference>
<dbReference type="Pfam" id="PF02578">
    <property type="entry name" value="Cu-oxidase_4"/>
    <property type="match status" value="1"/>
</dbReference>
<dbReference type="AlphaFoldDB" id="A0A327WRR1"/>
<comment type="similarity">
    <text evidence="2 10">Belongs to the purine nucleoside phosphorylase YfiH/LACC1 family.</text>
</comment>
<keyword evidence="6" id="KW-0862">Zinc</keyword>
<dbReference type="InterPro" id="IPR038371">
    <property type="entry name" value="Cu_polyphenol_OxRdtase_sf"/>
</dbReference>
<name>A0A327WRR1_9GAMM</name>
<evidence type="ECO:0000313" key="13">
    <source>
        <dbReference type="Proteomes" id="UP000249203"/>
    </source>
</evidence>
<dbReference type="GO" id="GO:0005507">
    <property type="term" value="F:copper ion binding"/>
    <property type="evidence" value="ECO:0007669"/>
    <property type="project" value="TreeGrafter"/>
</dbReference>
<protein>
    <recommendedName>
        <fullName evidence="10">Purine nucleoside phosphorylase</fullName>
    </recommendedName>
</protein>
<evidence type="ECO:0000256" key="1">
    <source>
        <dbReference type="ARBA" id="ARBA00000553"/>
    </source>
</evidence>
<dbReference type="RefSeq" id="WP_111570176.1">
    <property type="nucleotide sequence ID" value="NZ_PIPK01000015.1"/>
</dbReference>
<dbReference type="PANTHER" id="PTHR30616">
    <property type="entry name" value="UNCHARACTERIZED PROTEIN YFIH"/>
    <property type="match status" value="1"/>
</dbReference>
<organism evidence="11 13">
    <name type="scientific">Aliidiomarina maris</name>
    <dbReference type="NCBI Taxonomy" id="531312"/>
    <lineage>
        <taxon>Bacteria</taxon>
        <taxon>Pseudomonadati</taxon>
        <taxon>Pseudomonadota</taxon>
        <taxon>Gammaproteobacteria</taxon>
        <taxon>Alteromonadales</taxon>
        <taxon>Idiomarinaceae</taxon>
        <taxon>Aliidiomarina</taxon>
    </lineage>
</organism>
<evidence type="ECO:0000256" key="8">
    <source>
        <dbReference type="ARBA" id="ARBA00048968"/>
    </source>
</evidence>